<dbReference type="Proteomes" id="UP000030687">
    <property type="component" value="Unassembled WGS sequence"/>
</dbReference>
<protein>
    <submittedName>
        <fullName evidence="1">Uncharacterized protein</fullName>
    </submittedName>
</protein>
<organism evidence="1 2">
    <name type="scientific">Citrus clementina</name>
    <name type="common">Clementine</name>
    <name type="synonym">Citrus deliciosa x Citrus sinensis</name>
    <dbReference type="NCBI Taxonomy" id="85681"/>
    <lineage>
        <taxon>Eukaryota</taxon>
        <taxon>Viridiplantae</taxon>
        <taxon>Streptophyta</taxon>
        <taxon>Embryophyta</taxon>
        <taxon>Tracheophyta</taxon>
        <taxon>Spermatophyta</taxon>
        <taxon>Magnoliopsida</taxon>
        <taxon>eudicotyledons</taxon>
        <taxon>Gunneridae</taxon>
        <taxon>Pentapetalae</taxon>
        <taxon>rosids</taxon>
        <taxon>malvids</taxon>
        <taxon>Sapindales</taxon>
        <taxon>Rutaceae</taxon>
        <taxon>Aurantioideae</taxon>
        <taxon>Citrus</taxon>
    </lineage>
</organism>
<dbReference type="KEGG" id="cic:CICLE_v10023147mg"/>
<dbReference type="Gramene" id="ESR53660">
    <property type="protein sequence ID" value="ESR53660"/>
    <property type="gene ID" value="CICLE_v10023147mg"/>
</dbReference>
<evidence type="ECO:0000313" key="2">
    <source>
        <dbReference type="Proteomes" id="UP000030687"/>
    </source>
</evidence>
<dbReference type="InParanoid" id="V4TPR7"/>
<dbReference type="EMBL" id="KI536661">
    <property type="protein sequence ID" value="ESR53660.1"/>
    <property type="molecule type" value="Genomic_DNA"/>
</dbReference>
<accession>V4TPR7</accession>
<gene>
    <name evidence="1" type="ORF">CICLE_v10023147mg</name>
</gene>
<evidence type="ECO:0000313" key="1">
    <source>
        <dbReference type="EMBL" id="ESR53660.1"/>
    </source>
</evidence>
<sequence>MLHSLYQLSETYDGEIGAKGPTTTKAFGPLKRCRKLRLEEGTKIPHHLFVGKSLFKRCRKLRSSLRRYPIKLEQHIED</sequence>
<proteinExistence type="predicted"/>
<name>V4TPR7_CITCL</name>
<dbReference type="AlphaFoldDB" id="V4TPR7"/>
<keyword evidence="2" id="KW-1185">Reference proteome</keyword>
<reference evidence="1 2" key="1">
    <citation type="submission" date="2013-10" db="EMBL/GenBank/DDBJ databases">
        <authorList>
            <consortium name="International Citrus Genome Consortium"/>
            <person name="Jenkins J."/>
            <person name="Schmutz J."/>
            <person name="Prochnik S."/>
            <person name="Rokhsar D."/>
            <person name="Gmitter F."/>
            <person name="Ollitrault P."/>
            <person name="Machado M."/>
            <person name="Talon M."/>
            <person name="Wincker P."/>
            <person name="Jaillon O."/>
            <person name="Morgante M."/>
        </authorList>
    </citation>
    <scope>NUCLEOTIDE SEQUENCE</scope>
    <source>
        <strain evidence="2">cv. Clemenules</strain>
    </source>
</reference>